<evidence type="ECO:0000313" key="2">
    <source>
        <dbReference type="EMBL" id="GIH71062.1"/>
    </source>
</evidence>
<dbReference type="AlphaFoldDB" id="A0A8J3R8I1"/>
<feature type="transmembrane region" description="Helical" evidence="1">
    <location>
        <begin position="79"/>
        <end position="99"/>
    </location>
</feature>
<organism evidence="2 3">
    <name type="scientific">Sphaerimonospora thailandensis</name>
    <dbReference type="NCBI Taxonomy" id="795644"/>
    <lineage>
        <taxon>Bacteria</taxon>
        <taxon>Bacillati</taxon>
        <taxon>Actinomycetota</taxon>
        <taxon>Actinomycetes</taxon>
        <taxon>Streptosporangiales</taxon>
        <taxon>Streptosporangiaceae</taxon>
        <taxon>Sphaerimonospora</taxon>
    </lineage>
</organism>
<gene>
    <name evidence="2" type="ORF">Mth01_33150</name>
</gene>
<dbReference type="EMBL" id="BOOG01000029">
    <property type="protein sequence ID" value="GIH71062.1"/>
    <property type="molecule type" value="Genomic_DNA"/>
</dbReference>
<comment type="caution">
    <text evidence="2">The sequence shown here is derived from an EMBL/GenBank/DDBJ whole genome shotgun (WGS) entry which is preliminary data.</text>
</comment>
<accession>A0A8J3R8I1</accession>
<dbReference type="Pfam" id="PF07332">
    <property type="entry name" value="Phage_holin_3_6"/>
    <property type="match status" value="1"/>
</dbReference>
<dbReference type="InterPro" id="IPR009937">
    <property type="entry name" value="Phage_holin_3_6"/>
</dbReference>
<feature type="transmembrane region" description="Helical" evidence="1">
    <location>
        <begin position="49"/>
        <end position="73"/>
    </location>
</feature>
<dbReference type="Proteomes" id="UP000610966">
    <property type="component" value="Unassembled WGS sequence"/>
</dbReference>
<keyword evidence="1" id="KW-1133">Transmembrane helix</keyword>
<sequence>MTNQVETLSTGELVRRLSDDVSRLVRDELRLARLEMTQKGKRAGTGAGLLGGAGVVALLGAAALVAAAILGLALVMPTWASALIVGVGLLLVAGLLGLMGKQQVSQVTRPTPDQTIQSLKTDLEMMKESVRR</sequence>
<evidence type="ECO:0000256" key="1">
    <source>
        <dbReference type="SAM" id="Phobius"/>
    </source>
</evidence>
<proteinExistence type="predicted"/>
<keyword evidence="3" id="KW-1185">Reference proteome</keyword>
<keyword evidence="1" id="KW-0472">Membrane</keyword>
<reference evidence="2" key="1">
    <citation type="submission" date="2021-01" db="EMBL/GenBank/DDBJ databases">
        <title>Whole genome shotgun sequence of Sphaerimonospora thailandensis NBRC 107569.</title>
        <authorList>
            <person name="Komaki H."/>
            <person name="Tamura T."/>
        </authorList>
    </citation>
    <scope>NUCLEOTIDE SEQUENCE</scope>
    <source>
        <strain evidence="2">NBRC 107569</strain>
    </source>
</reference>
<evidence type="ECO:0000313" key="3">
    <source>
        <dbReference type="Proteomes" id="UP000610966"/>
    </source>
</evidence>
<keyword evidence="1" id="KW-0812">Transmembrane</keyword>
<protein>
    <submittedName>
        <fullName evidence="2">Membrane protein</fullName>
    </submittedName>
</protein>
<name>A0A8J3R8I1_9ACTN</name>
<dbReference type="RefSeq" id="WP_204016762.1">
    <property type="nucleotide sequence ID" value="NZ_BOOG01000029.1"/>
</dbReference>